<reference evidence="1 2" key="1">
    <citation type="submission" date="2018-10" db="EMBL/GenBank/DDBJ databases">
        <title>Fifty Aureobasidium pullulans genomes reveal a recombining polyextremotolerant generalist.</title>
        <authorList>
            <person name="Gostincar C."/>
            <person name="Turk M."/>
            <person name="Zajc J."/>
            <person name="Gunde-Cimerman N."/>
        </authorList>
    </citation>
    <scope>NUCLEOTIDE SEQUENCE [LARGE SCALE GENOMIC DNA]</scope>
    <source>
        <strain evidence="1 2">EXF-3844</strain>
    </source>
</reference>
<accession>A0A4S9UZ09</accession>
<dbReference type="Proteomes" id="UP000310121">
    <property type="component" value="Unassembled WGS sequence"/>
</dbReference>
<comment type="caution">
    <text evidence="1">The sequence shown here is derived from an EMBL/GenBank/DDBJ whole genome shotgun (WGS) entry which is preliminary data.</text>
</comment>
<dbReference type="EMBL" id="QZBN01000403">
    <property type="protein sequence ID" value="THZ44294.1"/>
    <property type="molecule type" value="Genomic_DNA"/>
</dbReference>
<dbReference type="AlphaFoldDB" id="A0A4S9UZ09"/>
<evidence type="ECO:0000313" key="2">
    <source>
        <dbReference type="Proteomes" id="UP000310121"/>
    </source>
</evidence>
<organism evidence="1 2">
    <name type="scientific">Aureobasidium pullulans</name>
    <name type="common">Black yeast</name>
    <name type="synonym">Pullularia pullulans</name>
    <dbReference type="NCBI Taxonomy" id="5580"/>
    <lineage>
        <taxon>Eukaryota</taxon>
        <taxon>Fungi</taxon>
        <taxon>Dikarya</taxon>
        <taxon>Ascomycota</taxon>
        <taxon>Pezizomycotina</taxon>
        <taxon>Dothideomycetes</taxon>
        <taxon>Dothideomycetidae</taxon>
        <taxon>Dothideales</taxon>
        <taxon>Saccotheciaceae</taxon>
        <taxon>Aureobasidium</taxon>
    </lineage>
</organism>
<name>A0A4S9UZ09_AURPU</name>
<sequence>MLSSFEEFSYAAPVFQYLFAPPEDPHRPSLPAEVRQLILSMVLAAKVRGDLGIRSSKVVLLTSKGCAEYQENPRPVNFKKDQLNIMLVSKAISAEAKKTLLDGLVKMFGLPSPIRFAQFSQHIRNFEFAFVIPGWYEGAHGCLKALMLLIELGIKRNIQITVRAGDGGWSSGIWRDNLARLHEAIEEVNFYQNMFPDLPLWDEFESTNFTNSFAGQIFAIPQFDVSVICDRQLEYDLTEKTYAWTLFNQADPYALQSEV</sequence>
<gene>
    <name evidence="1" type="ORF">D6C90_04800</name>
</gene>
<evidence type="ECO:0000313" key="1">
    <source>
        <dbReference type="EMBL" id="THZ44294.1"/>
    </source>
</evidence>
<protein>
    <submittedName>
        <fullName evidence="1">Uncharacterized protein</fullName>
    </submittedName>
</protein>
<proteinExistence type="predicted"/>